<accession>A0ABP9BYL0</accession>
<name>A0ABP9BYL0_9PSEU</name>
<organism evidence="2 3">
    <name type="scientific">Actinomycetospora chlora</name>
    <dbReference type="NCBI Taxonomy" id="663608"/>
    <lineage>
        <taxon>Bacteria</taxon>
        <taxon>Bacillati</taxon>
        <taxon>Actinomycetota</taxon>
        <taxon>Actinomycetes</taxon>
        <taxon>Pseudonocardiales</taxon>
        <taxon>Pseudonocardiaceae</taxon>
        <taxon>Actinomycetospora</taxon>
    </lineage>
</organism>
<gene>
    <name evidence="2" type="ORF">GCM10023200_42490</name>
</gene>
<dbReference type="PANTHER" id="PTHR36440:SF1">
    <property type="entry name" value="PUTATIVE (AFU_ORTHOLOGUE AFUA_8G07350)-RELATED"/>
    <property type="match status" value="1"/>
</dbReference>
<dbReference type="InterPro" id="IPR011051">
    <property type="entry name" value="RmlC_Cupin_sf"/>
</dbReference>
<keyword evidence="3" id="KW-1185">Reference proteome</keyword>
<dbReference type="SUPFAM" id="SSF51182">
    <property type="entry name" value="RmlC-like cupins"/>
    <property type="match status" value="1"/>
</dbReference>
<dbReference type="Gene3D" id="2.60.120.10">
    <property type="entry name" value="Jelly Rolls"/>
    <property type="match status" value="1"/>
</dbReference>
<dbReference type="RefSeq" id="WP_345419911.1">
    <property type="nucleotide sequence ID" value="NZ_BAABHO010000039.1"/>
</dbReference>
<feature type="domain" description="Cupin type-2" evidence="1">
    <location>
        <begin position="46"/>
        <end position="111"/>
    </location>
</feature>
<reference evidence="3" key="1">
    <citation type="journal article" date="2019" name="Int. J. Syst. Evol. Microbiol.">
        <title>The Global Catalogue of Microorganisms (GCM) 10K type strain sequencing project: providing services to taxonomists for standard genome sequencing and annotation.</title>
        <authorList>
            <consortium name="The Broad Institute Genomics Platform"/>
            <consortium name="The Broad Institute Genome Sequencing Center for Infectious Disease"/>
            <person name="Wu L."/>
            <person name="Ma J."/>
        </authorList>
    </citation>
    <scope>NUCLEOTIDE SEQUENCE [LARGE SCALE GENOMIC DNA]</scope>
    <source>
        <strain evidence="3">JCM 17979</strain>
    </source>
</reference>
<dbReference type="InterPro" id="IPR013096">
    <property type="entry name" value="Cupin_2"/>
</dbReference>
<evidence type="ECO:0000313" key="2">
    <source>
        <dbReference type="EMBL" id="GAA4801172.1"/>
    </source>
</evidence>
<dbReference type="PANTHER" id="PTHR36440">
    <property type="entry name" value="PUTATIVE (AFU_ORTHOLOGUE AFUA_8G07350)-RELATED"/>
    <property type="match status" value="1"/>
</dbReference>
<dbReference type="EMBL" id="BAABHO010000039">
    <property type="protein sequence ID" value="GAA4801172.1"/>
    <property type="molecule type" value="Genomic_DNA"/>
</dbReference>
<sequence>MTSTSARPLHRRPDEGEALWFLGNLVTIKAGRADTRGRLTVAEFVNPAGFAPPLHRHLEEDEAFYVLAGAARFRCEEQVFDAGPGDFVLLPVGKPHTFLVGGDEPLRALQITTPGGFEDFAAEVGEPATRRELPAPGPVDPERLGHAAARHQLELLGPPPVAIP</sequence>
<dbReference type="InterPro" id="IPR053146">
    <property type="entry name" value="QDO-like"/>
</dbReference>
<proteinExistence type="predicted"/>
<dbReference type="InterPro" id="IPR014710">
    <property type="entry name" value="RmlC-like_jellyroll"/>
</dbReference>
<dbReference type="Proteomes" id="UP001500928">
    <property type="component" value="Unassembled WGS sequence"/>
</dbReference>
<dbReference type="Pfam" id="PF07883">
    <property type="entry name" value="Cupin_2"/>
    <property type="match status" value="1"/>
</dbReference>
<comment type="caution">
    <text evidence="2">The sequence shown here is derived from an EMBL/GenBank/DDBJ whole genome shotgun (WGS) entry which is preliminary data.</text>
</comment>
<evidence type="ECO:0000313" key="3">
    <source>
        <dbReference type="Proteomes" id="UP001500928"/>
    </source>
</evidence>
<protein>
    <recommendedName>
        <fullName evidence="1">Cupin type-2 domain-containing protein</fullName>
    </recommendedName>
</protein>
<evidence type="ECO:0000259" key="1">
    <source>
        <dbReference type="Pfam" id="PF07883"/>
    </source>
</evidence>